<dbReference type="KEGG" id="taer:GT409_02485"/>
<gene>
    <name evidence="7" type="ORF">GT409_02485</name>
</gene>
<feature type="domain" description="Sulfatase N-terminal" evidence="6">
    <location>
        <begin position="28"/>
        <end position="333"/>
    </location>
</feature>
<dbReference type="InterPro" id="IPR000917">
    <property type="entry name" value="Sulfatase_N"/>
</dbReference>
<dbReference type="PANTHER" id="PTHR42693:SF53">
    <property type="entry name" value="ENDO-4-O-SULFATASE"/>
    <property type="match status" value="1"/>
</dbReference>
<keyword evidence="8" id="KW-1185">Reference proteome</keyword>
<dbReference type="Pfam" id="PF00884">
    <property type="entry name" value="Sulfatase"/>
    <property type="match status" value="1"/>
</dbReference>
<feature type="chain" id="PRO_5026813987" evidence="5">
    <location>
        <begin position="26"/>
        <end position="615"/>
    </location>
</feature>
<dbReference type="InterPro" id="IPR024607">
    <property type="entry name" value="Sulfatase_CS"/>
</dbReference>
<accession>A0A6P1M898</accession>
<dbReference type="GO" id="GO:0016740">
    <property type="term" value="F:transferase activity"/>
    <property type="evidence" value="ECO:0007669"/>
    <property type="project" value="UniProtKB-KW"/>
</dbReference>
<comment type="similarity">
    <text evidence="1">Belongs to the sulfatase family.</text>
</comment>
<evidence type="ECO:0000256" key="2">
    <source>
        <dbReference type="ARBA" id="ARBA00022723"/>
    </source>
</evidence>
<keyword evidence="2" id="KW-0479">Metal-binding</keyword>
<protein>
    <submittedName>
        <fullName evidence="7">Sulfatase-like hydrolase/transferase</fullName>
    </submittedName>
</protein>
<sequence>MNNMMKQIKYIFPISALALAFQTQAGPPNVVFVITDDQGFGDLACNGNEAINTPNIDRLSRQSVRLNNYHVDPTCAPTRAALLTGRHSDRVGVWHTIQGRNMLRRREITMADIFGQNGYATGLFGKWHLGDCYPFRPQDRGFQHVVCFSAGGIGQAPDYWGNDYFDDTYFKNGKPVRFEGFCTDVWFREGMNFIRDQVQNHKPFFAYIAPNAPHGPYYCPKEYSEKYEGNPDIPVPEFFGMIENIDDNMAKLIQLLKEEGIEDNTILVFTTDNGSAAGGFNAGMKGKKGSQYDGGHRVPFMIRWPGGRLQAGHVVEPLTAHMDILPTLIDLCGLNTPKIQFDGKSLRNLLYGNTADWPERLLVVESQRVINPVKWRQCAVMTDRWRLIDGKKLYDMNSDTGQQTDVHGRYPEVFQRLRGDYETFWADVSQEHDLNSYIIIGSDKAPVVTLCSHDWLADKVAWSQSLVMLGGAAREAKWVVLVEQDGEYEISLRRWPVEADKAINDPNGYKGFDFKTAQLCVAGLDLSKDIPAGAHEVTFRVKLTKGITTLAPVFLDGEKAVTPYYAYVTHKPFEGWQTPQGMGIPLFDPEYGRVPPQPLSQNTDYYRKAAEKSNL</sequence>
<evidence type="ECO:0000256" key="4">
    <source>
        <dbReference type="ARBA" id="ARBA00022837"/>
    </source>
</evidence>
<evidence type="ECO:0000256" key="5">
    <source>
        <dbReference type="SAM" id="SignalP"/>
    </source>
</evidence>
<evidence type="ECO:0000259" key="6">
    <source>
        <dbReference type="Pfam" id="PF00884"/>
    </source>
</evidence>
<dbReference type="FunFam" id="3.40.720.10:FF:000070">
    <property type="entry name" value="Arylsulfatase A"/>
    <property type="match status" value="1"/>
</dbReference>
<dbReference type="Proteomes" id="UP000464954">
    <property type="component" value="Chromosome"/>
</dbReference>
<feature type="signal peptide" evidence="5">
    <location>
        <begin position="1"/>
        <end position="25"/>
    </location>
</feature>
<evidence type="ECO:0000313" key="8">
    <source>
        <dbReference type="Proteomes" id="UP000464954"/>
    </source>
</evidence>
<keyword evidence="3 7" id="KW-0378">Hydrolase</keyword>
<dbReference type="PROSITE" id="PS00523">
    <property type="entry name" value="SULFATASE_1"/>
    <property type="match status" value="1"/>
</dbReference>
<dbReference type="GO" id="GO:0046872">
    <property type="term" value="F:metal ion binding"/>
    <property type="evidence" value="ECO:0007669"/>
    <property type="project" value="UniProtKB-KW"/>
</dbReference>
<dbReference type="InterPro" id="IPR050738">
    <property type="entry name" value="Sulfatase"/>
</dbReference>
<dbReference type="PANTHER" id="PTHR42693">
    <property type="entry name" value="ARYLSULFATASE FAMILY MEMBER"/>
    <property type="match status" value="1"/>
</dbReference>
<evidence type="ECO:0000313" key="7">
    <source>
        <dbReference type="EMBL" id="QHI68368.1"/>
    </source>
</evidence>
<name>A0A6P1M898_9BACT</name>
<keyword evidence="5" id="KW-0732">Signal</keyword>
<reference evidence="7 8" key="1">
    <citation type="submission" date="2020-01" db="EMBL/GenBank/DDBJ databases">
        <title>Ponticoccus aerotolerans gen. nov., sp. nov., an anaerobic bacterium and proposal of Ponticoccusceae fam. nov., Ponticoccusles ord. nov. and Ponticoccuse classis nov. in the phylum Kiritimatiellaeota.</title>
        <authorList>
            <person name="Zhou L.Y."/>
            <person name="Du Z.J."/>
        </authorList>
    </citation>
    <scope>NUCLEOTIDE SEQUENCE [LARGE SCALE GENOMIC DNA]</scope>
    <source>
        <strain evidence="7 8">S-5007</strain>
    </source>
</reference>
<dbReference type="EMBL" id="CP047593">
    <property type="protein sequence ID" value="QHI68368.1"/>
    <property type="molecule type" value="Genomic_DNA"/>
</dbReference>
<organism evidence="7 8">
    <name type="scientific">Tichowtungia aerotolerans</name>
    <dbReference type="NCBI Taxonomy" id="2697043"/>
    <lineage>
        <taxon>Bacteria</taxon>
        <taxon>Pseudomonadati</taxon>
        <taxon>Kiritimatiellota</taxon>
        <taxon>Tichowtungiia</taxon>
        <taxon>Tichowtungiales</taxon>
        <taxon>Tichowtungiaceae</taxon>
        <taxon>Tichowtungia</taxon>
    </lineage>
</organism>
<evidence type="ECO:0000256" key="3">
    <source>
        <dbReference type="ARBA" id="ARBA00022801"/>
    </source>
</evidence>
<dbReference type="InterPro" id="IPR017850">
    <property type="entry name" value="Alkaline_phosphatase_core_sf"/>
</dbReference>
<dbReference type="AlphaFoldDB" id="A0A6P1M898"/>
<proteinExistence type="inferred from homology"/>
<dbReference type="SUPFAM" id="SSF53649">
    <property type="entry name" value="Alkaline phosphatase-like"/>
    <property type="match status" value="1"/>
</dbReference>
<dbReference type="CDD" id="cd16146">
    <property type="entry name" value="ARS_like"/>
    <property type="match status" value="1"/>
</dbReference>
<dbReference type="GO" id="GO:0004065">
    <property type="term" value="F:arylsulfatase activity"/>
    <property type="evidence" value="ECO:0007669"/>
    <property type="project" value="TreeGrafter"/>
</dbReference>
<dbReference type="Gene3D" id="3.40.720.10">
    <property type="entry name" value="Alkaline Phosphatase, subunit A"/>
    <property type="match status" value="2"/>
</dbReference>
<evidence type="ECO:0000256" key="1">
    <source>
        <dbReference type="ARBA" id="ARBA00008779"/>
    </source>
</evidence>
<keyword evidence="4" id="KW-0106">Calcium</keyword>
<keyword evidence="7" id="KW-0808">Transferase</keyword>